<keyword evidence="3 5" id="KW-1133">Transmembrane helix</keyword>
<dbReference type="InterPro" id="IPR050911">
    <property type="entry name" value="DRAM/TMEM150_Autophagy_Mod"/>
</dbReference>
<dbReference type="Pfam" id="PF10277">
    <property type="entry name" value="Frag1"/>
    <property type="match status" value="1"/>
</dbReference>
<dbReference type="AlphaFoldDB" id="A0A9W9PK89"/>
<gene>
    <name evidence="7" type="ORF">N7468_001820</name>
</gene>
<evidence type="ECO:0000313" key="7">
    <source>
        <dbReference type="EMBL" id="KAJ5246837.1"/>
    </source>
</evidence>
<feature type="domain" description="CWH43-like N-terminal" evidence="6">
    <location>
        <begin position="6"/>
        <end position="214"/>
    </location>
</feature>
<keyword evidence="8" id="KW-1185">Reference proteome</keyword>
<evidence type="ECO:0000256" key="3">
    <source>
        <dbReference type="ARBA" id="ARBA00022989"/>
    </source>
</evidence>
<reference evidence="7" key="2">
    <citation type="journal article" date="2023" name="IMA Fungus">
        <title>Comparative genomic study of the Penicillium genus elucidates a diverse pangenome and 15 lateral gene transfer events.</title>
        <authorList>
            <person name="Petersen C."/>
            <person name="Sorensen T."/>
            <person name="Nielsen M.R."/>
            <person name="Sondergaard T.E."/>
            <person name="Sorensen J.L."/>
            <person name="Fitzpatrick D.A."/>
            <person name="Frisvad J.C."/>
            <person name="Nielsen K.L."/>
        </authorList>
    </citation>
    <scope>NUCLEOTIDE SEQUENCE</scope>
    <source>
        <strain evidence="7">IBT 19713</strain>
    </source>
</reference>
<dbReference type="EMBL" id="JAPQKS010000002">
    <property type="protein sequence ID" value="KAJ5246837.1"/>
    <property type="molecule type" value="Genomic_DNA"/>
</dbReference>
<evidence type="ECO:0000256" key="2">
    <source>
        <dbReference type="ARBA" id="ARBA00022692"/>
    </source>
</evidence>
<evidence type="ECO:0000256" key="4">
    <source>
        <dbReference type="ARBA" id="ARBA00023136"/>
    </source>
</evidence>
<dbReference type="GO" id="GO:0005886">
    <property type="term" value="C:plasma membrane"/>
    <property type="evidence" value="ECO:0007669"/>
    <property type="project" value="TreeGrafter"/>
</dbReference>
<dbReference type="GeneID" id="83198420"/>
<sequence length="243" mass="27436">MLAHILWLFPIISASTWLTMLCSMLGHWVTLGEPRYGRMRPGQTIPFISDIGAGEYKPIFMTGSIVSMFFLNLSFYQFLQRKAHGSQACTYLSFIFSIIGSLGLVLLSFFDNLDYLSIHDSLVAVFMTGFLLSAAIICIEYFYYRMSDKIYDPALVTSFAIKSSFVIVELVFIFAFRVTAAVGDAQKNAAAVLEWVVAFIFTGYIISFAVDLRPSPALDKRTDTHHEYQQLEMDMGPISRIMI</sequence>
<dbReference type="InterPro" id="IPR019402">
    <property type="entry name" value="CWH43_N"/>
</dbReference>
<dbReference type="PANTHER" id="PTHR21324:SF2">
    <property type="entry name" value="EG:22E5.9 PROTEIN"/>
    <property type="match status" value="1"/>
</dbReference>
<name>A0A9W9PK89_9EURO</name>
<dbReference type="Proteomes" id="UP001150941">
    <property type="component" value="Unassembled WGS sequence"/>
</dbReference>
<dbReference type="GO" id="GO:0012505">
    <property type="term" value="C:endomembrane system"/>
    <property type="evidence" value="ECO:0007669"/>
    <property type="project" value="UniProtKB-SubCell"/>
</dbReference>
<feature type="transmembrane region" description="Helical" evidence="5">
    <location>
        <begin position="7"/>
        <end position="29"/>
    </location>
</feature>
<comment type="caution">
    <text evidence="7">The sequence shown here is derived from an EMBL/GenBank/DDBJ whole genome shotgun (WGS) entry which is preliminary data.</text>
</comment>
<feature type="transmembrane region" description="Helical" evidence="5">
    <location>
        <begin position="91"/>
        <end position="110"/>
    </location>
</feature>
<evidence type="ECO:0000313" key="8">
    <source>
        <dbReference type="Proteomes" id="UP001150941"/>
    </source>
</evidence>
<feature type="transmembrane region" description="Helical" evidence="5">
    <location>
        <begin position="155"/>
        <end position="176"/>
    </location>
</feature>
<protein>
    <recommendedName>
        <fullName evidence="6">CWH43-like N-terminal domain-containing protein</fullName>
    </recommendedName>
</protein>
<keyword evidence="2 5" id="KW-0812">Transmembrane</keyword>
<comment type="subcellular location">
    <subcellularLocation>
        <location evidence="1">Endomembrane system</location>
        <topology evidence="1">Multi-pass membrane protein</topology>
    </subcellularLocation>
</comment>
<proteinExistence type="predicted"/>
<evidence type="ECO:0000259" key="6">
    <source>
        <dbReference type="Pfam" id="PF10277"/>
    </source>
</evidence>
<feature type="transmembrane region" description="Helical" evidence="5">
    <location>
        <begin position="122"/>
        <end position="143"/>
    </location>
</feature>
<organism evidence="7 8">
    <name type="scientific">Penicillium chermesinum</name>
    <dbReference type="NCBI Taxonomy" id="63820"/>
    <lineage>
        <taxon>Eukaryota</taxon>
        <taxon>Fungi</taxon>
        <taxon>Dikarya</taxon>
        <taxon>Ascomycota</taxon>
        <taxon>Pezizomycotina</taxon>
        <taxon>Eurotiomycetes</taxon>
        <taxon>Eurotiomycetidae</taxon>
        <taxon>Eurotiales</taxon>
        <taxon>Aspergillaceae</taxon>
        <taxon>Penicillium</taxon>
    </lineage>
</organism>
<feature type="transmembrane region" description="Helical" evidence="5">
    <location>
        <begin position="59"/>
        <end position="79"/>
    </location>
</feature>
<dbReference type="OrthoDB" id="10032492at2759"/>
<evidence type="ECO:0000256" key="1">
    <source>
        <dbReference type="ARBA" id="ARBA00004127"/>
    </source>
</evidence>
<feature type="transmembrane region" description="Helical" evidence="5">
    <location>
        <begin position="188"/>
        <end position="210"/>
    </location>
</feature>
<keyword evidence="4 5" id="KW-0472">Membrane</keyword>
<dbReference type="PANTHER" id="PTHR21324">
    <property type="entry name" value="FASTING-INDUCIBLE INTEGRAL MEMBRANE PROTEIN TM6P1-RELATED"/>
    <property type="match status" value="1"/>
</dbReference>
<evidence type="ECO:0000256" key="5">
    <source>
        <dbReference type="SAM" id="Phobius"/>
    </source>
</evidence>
<reference evidence="7" key="1">
    <citation type="submission" date="2022-11" db="EMBL/GenBank/DDBJ databases">
        <authorList>
            <person name="Petersen C."/>
        </authorList>
    </citation>
    <scope>NUCLEOTIDE SEQUENCE</scope>
    <source>
        <strain evidence="7">IBT 19713</strain>
    </source>
</reference>
<accession>A0A9W9PK89</accession>
<dbReference type="RefSeq" id="XP_058334258.1">
    <property type="nucleotide sequence ID" value="XM_058471117.1"/>
</dbReference>